<dbReference type="GO" id="GO:0016020">
    <property type="term" value="C:membrane"/>
    <property type="evidence" value="ECO:0007669"/>
    <property type="project" value="UniProtKB-SubCell"/>
</dbReference>
<dbReference type="Pfam" id="PF05154">
    <property type="entry name" value="TM2"/>
    <property type="match status" value="1"/>
</dbReference>
<comment type="subcellular location">
    <subcellularLocation>
        <location evidence="1">Membrane</location>
        <topology evidence="1">Multi-pass membrane protein</topology>
    </subcellularLocation>
</comment>
<organism evidence="8 9">
    <name type="scientific">Candidatus Pseudoramibacter fermentans</name>
    <dbReference type="NCBI Taxonomy" id="2594427"/>
    <lineage>
        <taxon>Bacteria</taxon>
        <taxon>Bacillati</taxon>
        <taxon>Bacillota</taxon>
        <taxon>Clostridia</taxon>
        <taxon>Eubacteriales</taxon>
        <taxon>Eubacteriaceae</taxon>
        <taxon>Pseudoramibacter</taxon>
    </lineage>
</organism>
<reference evidence="8" key="1">
    <citation type="journal article" date="2020" name="Appl. Environ. Microbiol.">
        <title>Medium-Chain Fatty Acid Synthesis by 'Candidatus Weimeria bifida' gen. nov., sp. nov., and 'Candidatus Pseudoramibacter fermentans' sp. nov.</title>
        <authorList>
            <person name="Scarborough M.J."/>
            <person name="Myers K.S."/>
            <person name="Donohue T.J."/>
            <person name="Noguera D.R."/>
        </authorList>
    </citation>
    <scope>NUCLEOTIDE SEQUENCE</scope>
    <source>
        <strain evidence="8">EUB1.1</strain>
    </source>
</reference>
<evidence type="ECO:0000313" key="8">
    <source>
        <dbReference type="EMBL" id="MQM72054.1"/>
    </source>
</evidence>
<keyword evidence="2 6" id="KW-0812">Transmembrane</keyword>
<feature type="domain" description="TM2" evidence="7">
    <location>
        <begin position="39"/>
        <end position="86"/>
    </location>
</feature>
<feature type="transmembrane region" description="Helical" evidence="6">
    <location>
        <begin position="67"/>
        <end position="87"/>
    </location>
</feature>
<evidence type="ECO:0000256" key="2">
    <source>
        <dbReference type="ARBA" id="ARBA00022692"/>
    </source>
</evidence>
<dbReference type="InterPro" id="IPR007829">
    <property type="entry name" value="TM2"/>
</dbReference>
<feature type="transmembrane region" description="Helical" evidence="6">
    <location>
        <begin position="42"/>
        <end position="60"/>
    </location>
</feature>
<proteinExistence type="predicted"/>
<evidence type="ECO:0000256" key="5">
    <source>
        <dbReference type="SAM" id="MobiDB-lite"/>
    </source>
</evidence>
<dbReference type="EMBL" id="VOGB01000003">
    <property type="protein sequence ID" value="MQM72054.1"/>
    <property type="molecule type" value="Genomic_DNA"/>
</dbReference>
<dbReference type="Proteomes" id="UP000473648">
    <property type="component" value="Unassembled WGS sequence"/>
</dbReference>
<name>A0A6L5GPB5_9FIRM</name>
<gene>
    <name evidence="8" type="ORF">FRC53_01215</name>
</gene>
<feature type="compositionally biased region" description="Low complexity" evidence="5">
    <location>
        <begin position="11"/>
        <end position="22"/>
    </location>
</feature>
<accession>A0A6L5GPB5</accession>
<keyword evidence="4 6" id="KW-0472">Membrane</keyword>
<evidence type="ECO:0000256" key="4">
    <source>
        <dbReference type="ARBA" id="ARBA00023136"/>
    </source>
</evidence>
<dbReference type="AlphaFoldDB" id="A0A6L5GPB5"/>
<evidence type="ECO:0000256" key="6">
    <source>
        <dbReference type="SAM" id="Phobius"/>
    </source>
</evidence>
<evidence type="ECO:0000256" key="1">
    <source>
        <dbReference type="ARBA" id="ARBA00004141"/>
    </source>
</evidence>
<feature type="region of interest" description="Disordered" evidence="5">
    <location>
        <begin position="1"/>
        <end position="23"/>
    </location>
</feature>
<feature type="compositionally biased region" description="Basic and acidic residues" evidence="5">
    <location>
        <begin position="1"/>
        <end position="10"/>
    </location>
</feature>
<protein>
    <submittedName>
        <fullName evidence="8">TM2 domain-containing protein</fullName>
    </submittedName>
</protein>
<keyword evidence="9" id="KW-1185">Reference proteome</keyword>
<keyword evidence="3 6" id="KW-1133">Transmembrane helix</keyword>
<evidence type="ECO:0000259" key="7">
    <source>
        <dbReference type="Pfam" id="PF05154"/>
    </source>
</evidence>
<comment type="caution">
    <text evidence="8">The sequence shown here is derived from an EMBL/GenBank/DDBJ whole genome shotgun (WGS) entry which is preliminary data.</text>
</comment>
<evidence type="ECO:0000256" key="3">
    <source>
        <dbReference type="ARBA" id="ARBA00022989"/>
    </source>
</evidence>
<evidence type="ECO:0000313" key="9">
    <source>
        <dbReference type="Proteomes" id="UP000473648"/>
    </source>
</evidence>
<sequence length="112" mass="12362">MSMADREIVEPARPAPVQRPVQPVAPQPAPVAYNEKRYNKHVFVWVFTFLLGGLGIDRFVRGQVGLGILKLITCGGVGIWATVDWIIGLVKVYGSAYGQDEEVVFIDGKYSK</sequence>